<organism evidence="2 3">
    <name type="scientific">Breznakiella homolactica</name>
    <dbReference type="NCBI Taxonomy" id="2798577"/>
    <lineage>
        <taxon>Bacteria</taxon>
        <taxon>Pseudomonadati</taxon>
        <taxon>Spirochaetota</taxon>
        <taxon>Spirochaetia</taxon>
        <taxon>Spirochaetales</taxon>
        <taxon>Breznakiellaceae</taxon>
        <taxon>Breznakiella</taxon>
    </lineage>
</organism>
<evidence type="ECO:0000256" key="1">
    <source>
        <dbReference type="SAM" id="SignalP"/>
    </source>
</evidence>
<keyword evidence="1" id="KW-0732">Signal</keyword>
<accession>A0A7T8BAX0</accession>
<dbReference type="AlphaFoldDB" id="A0A7T8BAX0"/>
<dbReference type="RefSeq" id="WP_215628503.1">
    <property type="nucleotide sequence ID" value="NZ_CP067089.2"/>
</dbReference>
<dbReference type="EMBL" id="CP067089">
    <property type="protein sequence ID" value="QQO11194.1"/>
    <property type="molecule type" value="Genomic_DNA"/>
</dbReference>
<protein>
    <submittedName>
        <fullName evidence="2">Uncharacterized protein</fullName>
    </submittedName>
</protein>
<sequence>MKRIVSICISIIFILFMVTACSDSSGSYSEPDAVIMGSFSHGAHNVVFSVDNTSARNSRASASDGYILEGSLQQDGTVYPIKGAFIPAKMTFSISTAFGGFVYQITGTLASDYSIQEATVYIKIRQGDNVSWNNEEVPVIPQNSVSITGTPGTASEMFPDEFLGKWKGDKKNYELDYDSIMGQFPDDIEGFPTDWFTMSITCKETYVIVSPCSFFERAVLRISMKLNIPGYPSESQTTDIDYEGSLNIIDLDFSDTGKTAGTFTVHVAEPTFDIDGNLLGYDTGFSKYGFTRNGSTLSITLYGDPEDVPYPTIAAMNSLTPNSSYVLKYTR</sequence>
<evidence type="ECO:0000313" key="3">
    <source>
        <dbReference type="Proteomes" id="UP000595917"/>
    </source>
</evidence>
<evidence type="ECO:0000313" key="2">
    <source>
        <dbReference type="EMBL" id="QQO11194.1"/>
    </source>
</evidence>
<dbReference type="Proteomes" id="UP000595917">
    <property type="component" value="Chromosome"/>
</dbReference>
<reference evidence="2" key="1">
    <citation type="submission" date="2021-01" db="EMBL/GenBank/DDBJ databases">
        <title>Description of Breznakiella homolactica.</title>
        <authorList>
            <person name="Song Y."/>
            <person name="Brune A."/>
        </authorList>
    </citation>
    <scope>NUCLEOTIDE SEQUENCE</scope>
    <source>
        <strain evidence="2">RmG30</strain>
    </source>
</reference>
<name>A0A7T8BAX0_9SPIR</name>
<feature type="signal peptide" evidence="1">
    <location>
        <begin position="1"/>
        <end position="20"/>
    </location>
</feature>
<proteinExistence type="predicted"/>
<dbReference type="PROSITE" id="PS51257">
    <property type="entry name" value="PROKAR_LIPOPROTEIN"/>
    <property type="match status" value="1"/>
</dbReference>
<keyword evidence="3" id="KW-1185">Reference proteome</keyword>
<gene>
    <name evidence="2" type="ORF">JFL75_09875</name>
</gene>
<dbReference type="KEGG" id="bhc:JFL75_09875"/>
<feature type="chain" id="PRO_5031545705" evidence="1">
    <location>
        <begin position="21"/>
        <end position="331"/>
    </location>
</feature>